<dbReference type="ChiTaRS" id="PIGT">
    <property type="organism name" value="human"/>
</dbReference>
<dbReference type="HGNC" id="HGNC:14938">
    <property type="gene designation" value="PIGT"/>
</dbReference>
<dbReference type="PANTHER" id="PTHR12959">
    <property type="entry name" value="GPI TRANSAMIDASE COMPONENT PIG-T-RELATED"/>
    <property type="match status" value="1"/>
</dbReference>
<dbReference type="MassIVE" id="A0A1W2PP91"/>
<evidence type="ECO:0007829" key="4">
    <source>
        <dbReference type="ProteomicsDB" id="A0A1W2PP91"/>
    </source>
</evidence>
<accession>A0A1W2PP91</accession>
<reference evidence="1 2" key="2">
    <citation type="journal article" date="2001" name="Nature">
        <title>The DNA sequence and comparative analysis of human chromosome 20.</title>
        <authorList>
            <person name="Deloukas P."/>
            <person name="Matthews L.H."/>
            <person name="Ashurst J."/>
            <person name="Burton J."/>
            <person name="Gilbert J.G."/>
            <person name="Jones M."/>
            <person name="Stavrides G."/>
            <person name="Almeida J.P."/>
            <person name="Babbage A.K."/>
            <person name="Bagguley C.L."/>
            <person name="Bailey J."/>
            <person name="Barlow K.F."/>
            <person name="Bates K.N."/>
            <person name="Beard L.M."/>
            <person name="Beare D.M."/>
            <person name="Beasley O.P."/>
            <person name="Bird C.P."/>
            <person name="Blakey S.E."/>
            <person name="Bridgeman A.M."/>
            <person name="Brown A.J."/>
            <person name="Buck D."/>
            <person name="Burrill W."/>
            <person name="Butler A.P."/>
            <person name="Carder C."/>
            <person name="Carter N.P."/>
            <person name="Chapman J.C."/>
            <person name="Clamp M."/>
            <person name="Clark G."/>
            <person name="Clark L.N."/>
            <person name="Clark S.Y."/>
            <person name="Clee C.M."/>
            <person name="Clegg S."/>
            <person name="Cobley V.E."/>
            <person name="Collier R.E."/>
            <person name="Connor R."/>
            <person name="Corby N.R."/>
            <person name="Coulson A."/>
            <person name="Coville G.J."/>
            <person name="Deadman R."/>
            <person name="Dhami P."/>
            <person name="Dunn M."/>
            <person name="Ellington A.G."/>
            <person name="Frankland J.A."/>
            <person name="Fraser A."/>
            <person name="French L."/>
            <person name="Garner P."/>
            <person name="Grafham D.V."/>
            <person name="Griffiths C."/>
            <person name="Griffiths M.N."/>
            <person name="Gwilliam R."/>
            <person name="Hall R.E."/>
            <person name="Hammond S."/>
            <person name="Harley J.L."/>
            <person name="Heath P.D."/>
            <person name="Ho S."/>
            <person name="Holden J.L."/>
            <person name="Howden P.J."/>
            <person name="Huckle E."/>
            <person name="Hunt A.R."/>
            <person name="Hunt S.E."/>
            <person name="Jekosch K."/>
            <person name="Johnson C.M."/>
            <person name="Johnson D."/>
            <person name="Kay M.P."/>
            <person name="Kimberley A.M."/>
            <person name="King A."/>
            <person name="Knights A."/>
            <person name="Laird G.K."/>
            <person name="Lawlor S."/>
            <person name="Lehvaslaiho M.H."/>
            <person name="Leversha M."/>
            <person name="Lloyd C."/>
            <person name="Lloyd D.M."/>
            <person name="Lovell J.D."/>
            <person name="Marsh V.L."/>
            <person name="Martin S.L."/>
            <person name="McConnachie L.J."/>
            <person name="McLay K."/>
            <person name="McMurray A.A."/>
            <person name="Milne S."/>
            <person name="Mistry D."/>
            <person name="Moore M.J."/>
            <person name="Mullikin J.C."/>
            <person name="Nickerson T."/>
            <person name="Oliver K."/>
            <person name="Parker A."/>
            <person name="Patel R."/>
            <person name="Pearce T.A."/>
            <person name="Peck A.I."/>
            <person name="Phillimore B.J."/>
            <person name="Prathalingam S.R."/>
            <person name="Plumb R.W."/>
            <person name="Ramsay H."/>
            <person name="Rice C.M."/>
            <person name="Ross M.T."/>
            <person name="Scott C.E."/>
            <person name="Sehra H.K."/>
            <person name="Shownkeen R."/>
            <person name="Sims S."/>
            <person name="Skuce C.D."/>
            <person name="Smith M.L."/>
            <person name="Soderlund C."/>
            <person name="Steward C.A."/>
            <person name="Sulston J.E."/>
            <person name="Swann M."/>
            <person name="Sycamore N."/>
            <person name="Taylor R."/>
            <person name="Tee L."/>
            <person name="Thomas D.W."/>
            <person name="Thorpe A."/>
            <person name="Tracey A."/>
            <person name="Tromans A.C."/>
            <person name="Vaudin M."/>
            <person name="Wall M."/>
            <person name="Wallis J.M."/>
            <person name="Whitehead S.L."/>
            <person name="Whittaker P."/>
            <person name="Willey D.L."/>
            <person name="Williams L."/>
            <person name="Williams S.A."/>
            <person name="Wilming L."/>
            <person name="Wray P.W."/>
            <person name="Hubbard T."/>
            <person name="Durbin R.M."/>
            <person name="Bentley D.R."/>
            <person name="Beck S."/>
            <person name="Rogers J."/>
        </authorList>
    </citation>
    <scope>NUCLEOTIDE SEQUENCE [LARGE SCALE GENOMIC DNA]</scope>
</reference>
<dbReference type="EMBL" id="AL021578">
    <property type="status" value="NOT_ANNOTATED_CDS"/>
    <property type="molecule type" value="Genomic_DNA"/>
</dbReference>
<evidence type="ECO:0000313" key="2">
    <source>
        <dbReference type="Proteomes" id="UP000005640"/>
    </source>
</evidence>
<gene>
    <name evidence="1" type="primary">PIGT</name>
</gene>
<dbReference type="ExpressionAtlas" id="A0A1W2PP91">
    <property type="expression patterns" value="baseline and differential"/>
</dbReference>
<evidence type="ECO:0007829" key="3">
    <source>
        <dbReference type="PeptideAtlas" id="A0A1W2PP91"/>
    </source>
</evidence>
<reference evidence="1 2" key="3">
    <citation type="journal article" date="2004" name="Nature">
        <title>Finishing the euchromatic sequence of the human genome.</title>
        <authorList>
            <consortium name="International Human Genome Sequencing Consortium"/>
        </authorList>
    </citation>
    <scope>NUCLEOTIDE SEQUENCE [LARGE SCALE GENOMIC DNA]</scope>
</reference>
<dbReference type="PANTHER" id="PTHR12959:SF11">
    <property type="entry name" value="GPI TRANSAMIDASE COMPONENT PIG-T"/>
    <property type="match status" value="1"/>
</dbReference>
<dbReference type="GeneTree" id="ENSGT00390000018558"/>
<dbReference type="GO" id="GO:0016255">
    <property type="term" value="P:attachment of GPI anchor to protein"/>
    <property type="evidence" value="ECO:0007669"/>
    <property type="project" value="InterPro"/>
</dbReference>
<proteinExistence type="evidence at protein level"/>
<dbReference type="InterPro" id="IPR007245">
    <property type="entry name" value="PIG-T"/>
</dbReference>
<dbReference type="SMR" id="A0A1W2PP91"/>
<reference evidence="1" key="4">
    <citation type="submission" date="2025-08" db="UniProtKB">
        <authorList>
            <consortium name="Ensembl"/>
        </authorList>
    </citation>
    <scope>IDENTIFICATION</scope>
</reference>
<sequence>SHYRLFPKALGQLISKYSLRELHLSFTQGFWRTRYWGPPFLQAPSGAELWVWFQDTVTEFSSQLWTLKEGAEVAPGQ</sequence>
<reference evidence="1 2" key="1">
    <citation type="journal article" date="2001" name="Nature">
        <title>Initial sequencing and analysis of the human genome.</title>
        <authorList>
            <consortium name="International Human Genome Sequencing Consortium"/>
            <person name="Lander E.S."/>
            <person name="Linton L.M."/>
            <person name="Birren B."/>
            <person name="Nusbaum C."/>
            <person name="Zody M.C."/>
            <person name="Baldwin J."/>
            <person name="Devon K."/>
            <person name="Dewar K."/>
            <person name="Doyle M."/>
            <person name="FitzHugh W."/>
            <person name="Funke R."/>
            <person name="Gage D."/>
            <person name="Harris K."/>
            <person name="Heaford A."/>
            <person name="Howland J."/>
            <person name="Kann L."/>
            <person name="Lehoczky J."/>
            <person name="LeVine R."/>
            <person name="McEwan P."/>
            <person name="McKernan K."/>
            <person name="Meldrim J."/>
            <person name="Mesirov J.P."/>
            <person name="Miranda C."/>
            <person name="Morris W."/>
            <person name="Naylor J."/>
            <person name="Raymond C."/>
            <person name="Rosetti M."/>
            <person name="Santos R."/>
            <person name="Sheridan A."/>
            <person name="Sougnez C."/>
            <person name="Stange-Thomann N."/>
            <person name="Stojanovic N."/>
            <person name="Subramanian A."/>
            <person name="Wyman D."/>
            <person name="Rogers J."/>
            <person name="Sulston J."/>
            <person name="Ainscough R."/>
            <person name="Beck S."/>
            <person name="Bentley D."/>
            <person name="Burton J."/>
            <person name="Clee C."/>
            <person name="Carter N."/>
            <person name="Coulson A."/>
            <person name="Deadman R."/>
            <person name="Deloukas P."/>
            <person name="Dunham A."/>
            <person name="Dunham I."/>
            <person name="Durbin R."/>
            <person name="French L."/>
            <person name="Grafham D."/>
            <person name="Gregory S."/>
            <person name="Hubbard T."/>
            <person name="Humphray S."/>
            <person name="Hunt A."/>
            <person name="Jones M."/>
            <person name="Lloyd C."/>
            <person name="McMurray A."/>
            <person name="Matthews L."/>
            <person name="Mercer S."/>
            <person name="Milne S."/>
            <person name="Mullikin J.C."/>
            <person name="Mungall A."/>
            <person name="Plumb R."/>
            <person name="Ross M."/>
            <person name="Shownkeen R."/>
            <person name="Sims S."/>
            <person name="Waterston R.H."/>
            <person name="Wilson R.K."/>
            <person name="Hillier L.W."/>
            <person name="McPherson J.D."/>
            <person name="Marra M.A."/>
            <person name="Mardis E.R."/>
            <person name="Fulton L.A."/>
            <person name="Chinwalla A.T."/>
            <person name="Pepin K.H."/>
            <person name="Gish W.R."/>
            <person name="Chissoe S.L."/>
            <person name="Wendl M.C."/>
            <person name="Delehaunty K.D."/>
            <person name="Miner T.L."/>
            <person name="Delehaunty A."/>
            <person name="Kramer J.B."/>
            <person name="Cook L.L."/>
            <person name="Fulton R.S."/>
            <person name="Johnson D.L."/>
            <person name="Minx P.J."/>
            <person name="Clifton S.W."/>
            <person name="Hawkins T."/>
            <person name="Branscomb E."/>
            <person name="Predki P."/>
            <person name="Richardson P."/>
            <person name="Wenning S."/>
            <person name="Slezak T."/>
            <person name="Doggett N."/>
            <person name="Cheng J.F."/>
            <person name="Olsen A."/>
            <person name="Lucas S."/>
            <person name="Elkin C."/>
            <person name="Uberbacher E."/>
            <person name="Frazier M."/>
            <person name="Gibbs R.A."/>
            <person name="Muzny D.M."/>
            <person name="Scherer S.E."/>
            <person name="Bouck J.B."/>
            <person name="Sodergren E.J."/>
            <person name="Worley K.C."/>
            <person name="Rives C.M."/>
            <person name="Gorrell J.H."/>
            <person name="Metzker M.L."/>
            <person name="Naylor S.L."/>
            <person name="Kucherlapati R.S."/>
            <person name="Nelson D.L."/>
            <person name="Weinstock G.M."/>
            <person name="Sakaki Y."/>
            <person name="Fujiyama A."/>
            <person name="Hattori M."/>
            <person name="Yada T."/>
            <person name="Toyoda A."/>
            <person name="Itoh T."/>
            <person name="Kawagoe C."/>
            <person name="Watanabe H."/>
            <person name="Totoki Y."/>
            <person name="Taylor T."/>
            <person name="Weissenbach J."/>
            <person name="Heilig R."/>
            <person name="Saurin W."/>
            <person name="Artiguenave F."/>
            <person name="Brottier P."/>
            <person name="Bruls T."/>
            <person name="Pelletier E."/>
            <person name="Robert C."/>
            <person name="Wincker P."/>
            <person name="Smith D.R."/>
            <person name="Doucette-Stamm L."/>
            <person name="Rubenfield M."/>
            <person name="Weinstock K."/>
            <person name="Lee H.M."/>
            <person name="Dubois J."/>
            <person name="Rosenthal A."/>
            <person name="Platzer M."/>
            <person name="Nyakatura G."/>
            <person name="Taudien S."/>
            <person name="Rump A."/>
            <person name="Yang H."/>
            <person name="Yu J."/>
            <person name="Wang J."/>
            <person name="Huang G."/>
            <person name="Gu J."/>
            <person name="Hood L."/>
            <person name="Rowen L."/>
            <person name="Madan A."/>
            <person name="Qin S."/>
            <person name="Davis R.W."/>
            <person name="Federspiel N.A."/>
            <person name="Abola A.P."/>
            <person name="Proctor M.J."/>
            <person name="Myers R.M."/>
            <person name="Schmutz J."/>
            <person name="Dickson M."/>
            <person name="Grimwood J."/>
            <person name="Cox D.R."/>
            <person name="Olson M.V."/>
            <person name="Kaul R."/>
            <person name="Raymond C."/>
            <person name="Shimizu N."/>
            <person name="Kawasaki K."/>
            <person name="Minoshima S."/>
            <person name="Evans G.A."/>
            <person name="Athanasiou M."/>
            <person name="Schultz R."/>
            <person name="Roe B.A."/>
            <person name="Chen F."/>
            <person name="Pan H."/>
            <person name="Ramser J."/>
            <person name="Lehrach H."/>
            <person name="Reinhardt R."/>
            <person name="McCombie W.R."/>
            <person name="de la Bastide M."/>
            <person name="Dedhia N."/>
            <person name="Blocker H."/>
            <person name="Hornischer K."/>
            <person name="Nordsiek G."/>
            <person name="Agarwala R."/>
            <person name="Aravind L."/>
            <person name="Bailey J.A."/>
            <person name="Bateman A."/>
            <person name="Batzoglou S."/>
            <person name="Birney E."/>
            <person name="Bork P."/>
            <person name="Brown D.G."/>
            <person name="Burge C.B."/>
            <person name="Cerutti L."/>
            <person name="Chen H.C."/>
            <person name="Church D."/>
            <person name="Clamp M."/>
            <person name="Copley R.R."/>
            <person name="Doerks T."/>
            <person name="Eddy S.R."/>
            <person name="Eichler E.E."/>
            <person name="Furey T.S."/>
            <person name="Galagan J."/>
            <person name="Gilbert J.G."/>
            <person name="Harmon C."/>
            <person name="Hayashizaki Y."/>
            <person name="Haussler D."/>
            <person name="Hermjakob H."/>
            <person name="Hokamp K."/>
            <person name="Jang W."/>
            <person name="Johnson L.S."/>
            <person name="Jones T.A."/>
            <person name="Kasif S."/>
            <person name="Kaspryzk A."/>
            <person name="Kennedy S."/>
            <person name="Kent W.J."/>
            <person name="Kitts P."/>
            <person name="Koonin E.V."/>
            <person name="Korf I."/>
            <person name="Kulp D."/>
            <person name="Lancet D."/>
            <person name="Lowe T.M."/>
            <person name="McLysaght A."/>
            <person name="Mikkelsen T."/>
            <person name="Moran J.V."/>
            <person name="Mulder N."/>
            <person name="Pollara V.J."/>
            <person name="Ponting C.P."/>
            <person name="Schuler G."/>
            <person name="Schultz J."/>
            <person name="Slater G."/>
            <person name="Smit A.F."/>
            <person name="Stupka E."/>
            <person name="Szustakowski J."/>
            <person name="Thierry-Mieg D."/>
            <person name="Thierry-Mieg J."/>
            <person name="Wagner L."/>
            <person name="Wallis J."/>
            <person name="Wheeler R."/>
            <person name="Williams A."/>
            <person name="Wolf Y.I."/>
            <person name="Wolfe K.H."/>
            <person name="Yang S.P."/>
            <person name="Yeh R.F."/>
            <person name="Collins F."/>
            <person name="Guyer M.S."/>
            <person name="Peterson J."/>
            <person name="Felsenfeld A."/>
            <person name="Wetterstrand K.A."/>
            <person name="Patrinos A."/>
            <person name="Morgan M.J."/>
            <person name="de Jong P."/>
            <person name="Catanese J.J."/>
            <person name="Osoegawa K."/>
            <person name="Shizuya H."/>
            <person name="Choi S."/>
            <person name="Chen Y.J."/>
        </authorList>
    </citation>
    <scope>NUCLEOTIDE SEQUENCE [LARGE SCALE GENOMIC DNA]</scope>
</reference>
<dbReference type="Proteomes" id="UP000005640">
    <property type="component" value="Chromosome 20"/>
</dbReference>
<keyword evidence="3 4" id="KW-1267">Proteomics identification</keyword>
<dbReference type="AlphaFoldDB" id="A0A1W2PP91"/>
<protein>
    <submittedName>
        <fullName evidence="1">Phosphatidylinositol glycan anchor biosynthesis class T</fullName>
    </submittedName>
</protein>
<dbReference type="OrthoDB" id="331263at2759"/>
<evidence type="ECO:0000313" key="1">
    <source>
        <dbReference type="Ensembl" id="ENSP00000491406.1"/>
    </source>
</evidence>
<dbReference type="Bgee" id="ENSG00000124155">
    <property type="expression patterns" value="Expressed in cardia of stomach and 180 other cell types or tissues"/>
</dbReference>
<organism evidence="1 2">
    <name type="scientific">Homo sapiens</name>
    <name type="common">Human</name>
    <dbReference type="NCBI Taxonomy" id="9606"/>
    <lineage>
        <taxon>Eukaryota</taxon>
        <taxon>Metazoa</taxon>
        <taxon>Chordata</taxon>
        <taxon>Craniata</taxon>
        <taxon>Vertebrata</taxon>
        <taxon>Euteleostomi</taxon>
        <taxon>Mammalia</taxon>
        <taxon>Eutheria</taxon>
        <taxon>Euarchontoglires</taxon>
        <taxon>Primates</taxon>
        <taxon>Haplorrhini</taxon>
        <taxon>Catarrhini</taxon>
        <taxon>Hominidae</taxon>
        <taxon>Homo</taxon>
    </lineage>
</organism>
<dbReference type="VEuPathDB" id="HostDB:ENSG00000124155"/>
<reference evidence="1" key="5">
    <citation type="submission" date="2025-09" db="UniProtKB">
        <authorList>
            <consortium name="Ensembl"/>
        </authorList>
    </citation>
    <scope>IDENTIFICATION</scope>
</reference>
<dbReference type="OpenTargets" id="ENSG00000124155"/>
<keyword evidence="2" id="KW-1185">Reference proteome</keyword>
<feature type="non-terminal residue" evidence="1">
    <location>
        <position position="1"/>
    </location>
</feature>
<dbReference type="Ensembl" id="ENST00000638710.1">
    <property type="protein sequence ID" value="ENSP00000491406.1"/>
    <property type="gene ID" value="ENSG00000124155.20"/>
</dbReference>
<dbReference type="Pfam" id="PF04113">
    <property type="entry name" value="Gpi16"/>
    <property type="match status" value="1"/>
</dbReference>
<name>A0A1W2PP91_HUMAN</name>
<dbReference type="GO" id="GO:0042765">
    <property type="term" value="C:GPI-anchor transamidase complex"/>
    <property type="evidence" value="ECO:0007669"/>
    <property type="project" value="InterPro"/>
</dbReference>
<dbReference type="Ensembl" id="ENST00000638710.1">
    <property type="protein sequence ID" value="ENSP00000491406.1"/>
    <property type="gene ID" value="ENSG00000124155.19"/>
</dbReference>
<dbReference type="EMBL" id="AL031663">
    <property type="status" value="NOT_ANNOTATED_CDS"/>
    <property type="molecule type" value="Genomic_DNA"/>
</dbReference>